<gene>
    <name evidence="2" type="ORF">SDC9_139530</name>
</gene>
<feature type="region of interest" description="Disordered" evidence="1">
    <location>
        <begin position="1"/>
        <end position="22"/>
    </location>
</feature>
<evidence type="ECO:0000256" key="1">
    <source>
        <dbReference type="SAM" id="MobiDB-lite"/>
    </source>
</evidence>
<evidence type="ECO:0000313" key="2">
    <source>
        <dbReference type="EMBL" id="MPM92395.1"/>
    </source>
</evidence>
<sequence length="224" mass="24829">MEHLHTHERQIGRHQRARAHHAHLGRAQRGQCMDVGARHARMQHVAHDGHGQVGKILLVVADGVHVQQPLRGVRMTSVARVHHMHVRCHMLCDQVRRTRFAVAHDEDVGRHGGQVGNRVQQRFTLAGRAARDVQVEHVRRQPLGRNLEGGAGTRAVLEEQIEHALAAQQRHLLDFTVVDADEVAGRVENLGQDVLGQAFGGEQVDQLAVLVELGVALVQHDQAS</sequence>
<name>A0A645DSZ3_9ZZZZ</name>
<proteinExistence type="predicted"/>
<dbReference type="AlphaFoldDB" id="A0A645DSZ3"/>
<feature type="compositionally biased region" description="Basic residues" evidence="1">
    <location>
        <begin position="12"/>
        <end position="22"/>
    </location>
</feature>
<accession>A0A645DSZ3</accession>
<reference evidence="2" key="1">
    <citation type="submission" date="2019-08" db="EMBL/GenBank/DDBJ databases">
        <authorList>
            <person name="Kucharzyk K."/>
            <person name="Murdoch R.W."/>
            <person name="Higgins S."/>
            <person name="Loffler F."/>
        </authorList>
    </citation>
    <scope>NUCLEOTIDE SEQUENCE</scope>
</reference>
<comment type="caution">
    <text evidence="2">The sequence shown here is derived from an EMBL/GenBank/DDBJ whole genome shotgun (WGS) entry which is preliminary data.</text>
</comment>
<organism evidence="2">
    <name type="scientific">bioreactor metagenome</name>
    <dbReference type="NCBI Taxonomy" id="1076179"/>
    <lineage>
        <taxon>unclassified sequences</taxon>
        <taxon>metagenomes</taxon>
        <taxon>ecological metagenomes</taxon>
    </lineage>
</organism>
<protein>
    <submittedName>
        <fullName evidence="2">Uncharacterized protein</fullName>
    </submittedName>
</protein>
<dbReference type="EMBL" id="VSSQ01039340">
    <property type="protein sequence ID" value="MPM92395.1"/>
    <property type="molecule type" value="Genomic_DNA"/>
</dbReference>
<feature type="compositionally biased region" description="Basic and acidic residues" evidence="1">
    <location>
        <begin position="1"/>
        <end position="11"/>
    </location>
</feature>